<dbReference type="InterPro" id="IPR020895">
    <property type="entry name" value="Frataxin_CS"/>
</dbReference>
<evidence type="ECO:0000313" key="14">
    <source>
        <dbReference type="RefSeq" id="XP_052756058.1"/>
    </source>
</evidence>
<dbReference type="InterPro" id="IPR017789">
    <property type="entry name" value="Frataxin"/>
</dbReference>
<evidence type="ECO:0000256" key="11">
    <source>
        <dbReference type="ARBA" id="ARBA00023128"/>
    </source>
</evidence>
<evidence type="ECO:0000256" key="2">
    <source>
        <dbReference type="ARBA" id="ARBA00008183"/>
    </source>
</evidence>
<dbReference type="SMART" id="SM01219">
    <property type="entry name" value="Frataxin_Cyay"/>
    <property type="match status" value="1"/>
</dbReference>
<keyword evidence="6" id="KW-0410">Iron transport</keyword>
<evidence type="ECO:0000256" key="8">
    <source>
        <dbReference type="ARBA" id="ARBA00023002"/>
    </source>
</evidence>
<dbReference type="PRINTS" id="PR00904">
    <property type="entry name" value="FRATAXIN"/>
</dbReference>
<evidence type="ECO:0000256" key="12">
    <source>
        <dbReference type="ARBA" id="ARBA00047990"/>
    </source>
</evidence>
<dbReference type="Proteomes" id="UP001652740">
    <property type="component" value="Unplaced"/>
</dbReference>
<comment type="subcellular location">
    <subcellularLocation>
        <location evidence="1">Mitochondrion</location>
    </subcellularLocation>
</comment>
<gene>
    <name evidence="14" type="primary">LOC128201861</name>
</gene>
<dbReference type="SUPFAM" id="SSF55387">
    <property type="entry name" value="Frataxin/Nqo15-like"/>
    <property type="match status" value="1"/>
</dbReference>
<dbReference type="PANTHER" id="PTHR16821:SF2">
    <property type="entry name" value="FRATAXIN, MITOCHONDRIAL"/>
    <property type="match status" value="1"/>
</dbReference>
<evidence type="ECO:0000256" key="10">
    <source>
        <dbReference type="ARBA" id="ARBA00023065"/>
    </source>
</evidence>
<dbReference type="PANTHER" id="PTHR16821">
    <property type="entry name" value="FRATAXIN"/>
    <property type="match status" value="1"/>
</dbReference>
<comment type="similarity">
    <text evidence="2">Belongs to the frataxin family.</text>
</comment>
<name>A0ABM3MXI1_GALME</name>
<dbReference type="EC" id="1.16.3.1" evidence="3"/>
<keyword evidence="13" id="KW-1185">Reference proteome</keyword>
<evidence type="ECO:0000256" key="6">
    <source>
        <dbReference type="ARBA" id="ARBA00022496"/>
    </source>
</evidence>
<evidence type="ECO:0000256" key="1">
    <source>
        <dbReference type="ARBA" id="ARBA00004173"/>
    </source>
</evidence>
<organism evidence="13 14">
    <name type="scientific">Galleria mellonella</name>
    <name type="common">Greater wax moth</name>
    <dbReference type="NCBI Taxonomy" id="7137"/>
    <lineage>
        <taxon>Eukaryota</taxon>
        <taxon>Metazoa</taxon>
        <taxon>Ecdysozoa</taxon>
        <taxon>Arthropoda</taxon>
        <taxon>Hexapoda</taxon>
        <taxon>Insecta</taxon>
        <taxon>Pterygota</taxon>
        <taxon>Neoptera</taxon>
        <taxon>Endopterygota</taxon>
        <taxon>Lepidoptera</taxon>
        <taxon>Glossata</taxon>
        <taxon>Ditrysia</taxon>
        <taxon>Pyraloidea</taxon>
        <taxon>Pyralidae</taxon>
        <taxon>Galleriinae</taxon>
        <taxon>Galleria</taxon>
    </lineage>
</organism>
<evidence type="ECO:0000256" key="5">
    <source>
        <dbReference type="ARBA" id="ARBA00022448"/>
    </source>
</evidence>
<dbReference type="Gene3D" id="3.30.920.10">
    <property type="entry name" value="Frataxin/CyaY"/>
    <property type="match status" value="1"/>
</dbReference>
<dbReference type="InterPro" id="IPR036524">
    <property type="entry name" value="Frataxin/CyaY_sf"/>
</dbReference>
<protein>
    <recommendedName>
        <fullName evidence="3">ferroxidase</fullName>
        <ecNumber evidence="3">1.16.3.1</ecNumber>
    </recommendedName>
</protein>
<dbReference type="GeneID" id="128201861"/>
<dbReference type="PROSITE" id="PS50810">
    <property type="entry name" value="FRATAXIN_2"/>
    <property type="match status" value="1"/>
</dbReference>
<evidence type="ECO:0000256" key="7">
    <source>
        <dbReference type="ARBA" id="ARBA00022946"/>
    </source>
</evidence>
<dbReference type="Pfam" id="PF01491">
    <property type="entry name" value="Frataxin_Cyay"/>
    <property type="match status" value="1"/>
</dbReference>
<sequence>MFKNIVRFNRWLVRKQIYSRPYVIVRQYSQVSKLQSVINNPCLRLFSASKNVESPPPVNPADFEEICNETLESLCEYFEELVEQSSNLKGADVTYSDGVLTVFLGADYGTYVINRQSPNKQIWLSSPVSGPKRYDLIPKNGGYWVYRHDGVSLHRLLQDEISKIVENKVDFKNCAHSLV</sequence>
<accession>A0ABM3MXI1</accession>
<dbReference type="PROSITE" id="PS01344">
    <property type="entry name" value="FRATAXIN_1"/>
    <property type="match status" value="1"/>
</dbReference>
<keyword evidence="7" id="KW-0809">Transit peptide</keyword>
<dbReference type="CDD" id="cd00503">
    <property type="entry name" value="Frataxin"/>
    <property type="match status" value="1"/>
</dbReference>
<keyword evidence="10" id="KW-0406">Ion transport</keyword>
<keyword evidence="5" id="KW-0813">Transport</keyword>
<keyword evidence="9" id="KW-0408">Iron</keyword>
<keyword evidence="11" id="KW-0496">Mitochondrion</keyword>
<dbReference type="RefSeq" id="XP_052756058.1">
    <property type="nucleotide sequence ID" value="XM_052900098.1"/>
</dbReference>
<proteinExistence type="inferred from homology"/>
<dbReference type="NCBIfam" id="TIGR03422">
    <property type="entry name" value="mito_frataxin"/>
    <property type="match status" value="1"/>
</dbReference>
<keyword evidence="4" id="KW-0409">Iron storage</keyword>
<dbReference type="NCBIfam" id="TIGR03421">
    <property type="entry name" value="FeS_CyaY"/>
    <property type="match status" value="1"/>
</dbReference>
<keyword evidence="8" id="KW-0560">Oxidoreductase</keyword>
<comment type="catalytic activity">
    <reaction evidence="12">
        <text>4 Fe(2+) + O2 + 4 H(+) = 4 Fe(3+) + 2 H2O</text>
        <dbReference type="Rhea" id="RHEA:11148"/>
        <dbReference type="ChEBI" id="CHEBI:15377"/>
        <dbReference type="ChEBI" id="CHEBI:15378"/>
        <dbReference type="ChEBI" id="CHEBI:15379"/>
        <dbReference type="ChEBI" id="CHEBI:29033"/>
        <dbReference type="ChEBI" id="CHEBI:29034"/>
        <dbReference type="EC" id="1.16.3.1"/>
    </reaction>
</comment>
<evidence type="ECO:0000313" key="13">
    <source>
        <dbReference type="Proteomes" id="UP001652740"/>
    </source>
</evidence>
<evidence type="ECO:0000256" key="9">
    <source>
        <dbReference type="ARBA" id="ARBA00023004"/>
    </source>
</evidence>
<dbReference type="InterPro" id="IPR002908">
    <property type="entry name" value="Frataxin/CyaY"/>
</dbReference>
<evidence type="ECO:0000256" key="3">
    <source>
        <dbReference type="ARBA" id="ARBA00013107"/>
    </source>
</evidence>
<reference evidence="14" key="1">
    <citation type="submission" date="2025-08" db="UniProtKB">
        <authorList>
            <consortium name="RefSeq"/>
        </authorList>
    </citation>
    <scope>IDENTIFICATION</scope>
    <source>
        <tissue evidence="14">Whole larvae</tissue>
    </source>
</reference>
<evidence type="ECO:0000256" key="4">
    <source>
        <dbReference type="ARBA" id="ARBA00022434"/>
    </source>
</evidence>